<reference evidence="1" key="1">
    <citation type="journal article" date="2020" name="mSystems">
        <title>Genome- and Community-Level Interaction Insights into Carbon Utilization and Element Cycling Functions of Hydrothermarchaeota in Hydrothermal Sediment.</title>
        <authorList>
            <person name="Zhou Z."/>
            <person name="Liu Y."/>
            <person name="Xu W."/>
            <person name="Pan J."/>
            <person name="Luo Z.H."/>
            <person name="Li M."/>
        </authorList>
    </citation>
    <scope>NUCLEOTIDE SEQUENCE [LARGE SCALE GENOMIC DNA]</scope>
    <source>
        <strain evidence="1">SpSt-1181</strain>
    </source>
</reference>
<dbReference type="EMBL" id="DSBW01000133">
    <property type="protein sequence ID" value="HED31210.1"/>
    <property type="molecule type" value="Genomic_DNA"/>
</dbReference>
<organism evidence="1">
    <name type="scientific">Prosthecochloris aestuarii</name>
    <dbReference type="NCBI Taxonomy" id="1102"/>
    <lineage>
        <taxon>Bacteria</taxon>
        <taxon>Pseudomonadati</taxon>
        <taxon>Chlorobiota</taxon>
        <taxon>Chlorobiia</taxon>
        <taxon>Chlorobiales</taxon>
        <taxon>Chlorobiaceae</taxon>
        <taxon>Prosthecochloris</taxon>
    </lineage>
</organism>
<dbReference type="Proteomes" id="UP000886335">
    <property type="component" value="Unassembled WGS sequence"/>
</dbReference>
<comment type="caution">
    <text evidence="1">The sequence shown here is derived from an EMBL/GenBank/DDBJ whole genome shotgun (WGS) entry which is preliminary data.</text>
</comment>
<proteinExistence type="predicted"/>
<gene>
    <name evidence="1" type="ORF">ENN50_05935</name>
</gene>
<sequence length="93" mass="10339">MQTIDEIHVPVTISGRFLVDVPEGEGPFPLLAGFHGYGQTAEEELDILHRIAAGRSWCLCAVEALHHFYVRTGVAGASWMTSREREMRISENA</sequence>
<evidence type="ECO:0000313" key="1">
    <source>
        <dbReference type="EMBL" id="HED31210.1"/>
    </source>
</evidence>
<feature type="non-terminal residue" evidence="1">
    <location>
        <position position="93"/>
    </location>
</feature>
<accession>A0A831WS11</accession>
<protein>
    <submittedName>
        <fullName evidence="1">Phospholipase</fullName>
    </submittedName>
</protein>
<dbReference type="AlphaFoldDB" id="A0A831WS11"/>
<name>A0A831WS11_PROAE</name>